<dbReference type="AlphaFoldDB" id="A0ABD5WPI3"/>
<feature type="compositionally biased region" description="Basic and acidic residues" evidence="1">
    <location>
        <begin position="251"/>
        <end position="283"/>
    </location>
</feature>
<evidence type="ECO:0000259" key="3">
    <source>
        <dbReference type="Pfam" id="PF25213"/>
    </source>
</evidence>
<evidence type="ECO:0000313" key="4">
    <source>
        <dbReference type="EMBL" id="MFC7081280.1"/>
    </source>
</evidence>
<dbReference type="InterPro" id="IPR013561">
    <property type="entry name" value="FilR1_middle_dom"/>
</dbReference>
<gene>
    <name evidence="4" type="ORF">ACFQJ6_15390</name>
</gene>
<evidence type="ECO:0000256" key="1">
    <source>
        <dbReference type="SAM" id="MobiDB-lite"/>
    </source>
</evidence>
<feature type="domain" description="Methanogenesis regulatory protein FilR1 middle" evidence="2">
    <location>
        <begin position="120"/>
        <end position="247"/>
    </location>
</feature>
<keyword evidence="5" id="KW-1185">Reference proteome</keyword>
<dbReference type="EMBL" id="JBHSZH010000005">
    <property type="protein sequence ID" value="MFC7081280.1"/>
    <property type="molecule type" value="Genomic_DNA"/>
</dbReference>
<dbReference type="InterPro" id="IPR057527">
    <property type="entry name" value="HVO_A0261-like_N"/>
</dbReference>
<feature type="domain" description="HVO-A0261-like N-terminal" evidence="3">
    <location>
        <begin position="10"/>
        <end position="84"/>
    </location>
</feature>
<dbReference type="SUPFAM" id="SSF46785">
    <property type="entry name" value="Winged helix' DNA-binding domain"/>
    <property type="match status" value="1"/>
</dbReference>
<sequence>MVPDPTDLVSLVNRRYDYLQTLSDTPRSKRDLVDTLDTPRSTLDDIVRELDENGLVEYHNGTWQLTTFGRCALDLHTEYEDDLESLLSTPPVIEDLPNDTPVGNRLLVGAETNVSTAAIPDAVMEVFFESLKSATRIRCFTPTVMAGHYESVYQSATTGGESRLDLIFSANVFDHLQRFYPERIDEMLADENITCYVGDVPVTFSLWIADDDHVGIIVYTEQGIRGIVKNDTDDALAWGIEQYNRIQRDARRVSRAEVDSTPRCHEDPSPEYDDWKRTRREDTPDGNPNT</sequence>
<evidence type="ECO:0000313" key="5">
    <source>
        <dbReference type="Proteomes" id="UP001596407"/>
    </source>
</evidence>
<organism evidence="4 5">
    <name type="scientific">Halorussus caseinilyticus</name>
    <dbReference type="NCBI Taxonomy" id="3034025"/>
    <lineage>
        <taxon>Archaea</taxon>
        <taxon>Methanobacteriati</taxon>
        <taxon>Methanobacteriota</taxon>
        <taxon>Stenosarchaea group</taxon>
        <taxon>Halobacteria</taxon>
        <taxon>Halobacteriales</taxon>
        <taxon>Haladaptataceae</taxon>
        <taxon>Halorussus</taxon>
    </lineage>
</organism>
<dbReference type="Pfam" id="PF25213">
    <property type="entry name" value="HVO_A0261_N"/>
    <property type="match status" value="1"/>
</dbReference>
<evidence type="ECO:0000259" key="2">
    <source>
        <dbReference type="Pfam" id="PF08350"/>
    </source>
</evidence>
<reference evidence="4 5" key="1">
    <citation type="journal article" date="2019" name="Int. J. Syst. Evol. Microbiol.">
        <title>The Global Catalogue of Microorganisms (GCM) 10K type strain sequencing project: providing services to taxonomists for standard genome sequencing and annotation.</title>
        <authorList>
            <consortium name="The Broad Institute Genomics Platform"/>
            <consortium name="The Broad Institute Genome Sequencing Center for Infectious Disease"/>
            <person name="Wu L."/>
            <person name="Ma J."/>
        </authorList>
    </citation>
    <scope>NUCLEOTIDE SEQUENCE [LARGE SCALE GENOMIC DNA]</scope>
    <source>
        <strain evidence="4 5">DT72</strain>
    </source>
</reference>
<dbReference type="InterPro" id="IPR036390">
    <property type="entry name" value="WH_DNA-bd_sf"/>
</dbReference>
<dbReference type="RefSeq" id="WP_382209999.1">
    <property type="nucleotide sequence ID" value="NZ_JBHSZH010000005.1"/>
</dbReference>
<proteinExistence type="predicted"/>
<name>A0ABD5WPI3_9EURY</name>
<protein>
    <submittedName>
        <fullName evidence="4">Helix-turn-helix transcriptional regulator</fullName>
    </submittedName>
</protein>
<dbReference type="Proteomes" id="UP001596407">
    <property type="component" value="Unassembled WGS sequence"/>
</dbReference>
<comment type="caution">
    <text evidence="4">The sequence shown here is derived from an EMBL/GenBank/DDBJ whole genome shotgun (WGS) entry which is preliminary data.</text>
</comment>
<accession>A0ABD5WPI3</accession>
<dbReference type="Pfam" id="PF08350">
    <property type="entry name" value="FilR1_middle"/>
    <property type="match status" value="1"/>
</dbReference>
<feature type="region of interest" description="Disordered" evidence="1">
    <location>
        <begin position="251"/>
        <end position="290"/>
    </location>
</feature>